<evidence type="ECO:0000256" key="7">
    <source>
        <dbReference type="ARBA" id="ARBA00023242"/>
    </source>
</evidence>
<gene>
    <name evidence="11" type="ORF">BDU57DRAFT_112991</name>
</gene>
<organism evidence="11 12">
    <name type="scientific">Ampelomyces quisqualis</name>
    <name type="common">Powdery mildew agent</name>
    <dbReference type="NCBI Taxonomy" id="50730"/>
    <lineage>
        <taxon>Eukaryota</taxon>
        <taxon>Fungi</taxon>
        <taxon>Dikarya</taxon>
        <taxon>Ascomycota</taxon>
        <taxon>Pezizomycotina</taxon>
        <taxon>Dothideomycetes</taxon>
        <taxon>Pleosporomycetidae</taxon>
        <taxon>Pleosporales</taxon>
        <taxon>Pleosporineae</taxon>
        <taxon>Phaeosphaeriaceae</taxon>
        <taxon>Ampelomyces</taxon>
    </lineage>
</organism>
<dbReference type="Gene3D" id="3.30.40.10">
    <property type="entry name" value="Zinc/RING finger domain, C3HC4 (zinc finger)"/>
    <property type="match status" value="1"/>
</dbReference>
<evidence type="ECO:0000256" key="3">
    <source>
        <dbReference type="ARBA" id="ARBA00022454"/>
    </source>
</evidence>
<dbReference type="InterPro" id="IPR003511">
    <property type="entry name" value="HORMA_dom"/>
</dbReference>
<evidence type="ECO:0000256" key="2">
    <source>
        <dbReference type="ARBA" id="ARBA00004286"/>
    </source>
</evidence>
<keyword evidence="7" id="KW-0539">Nucleus</keyword>
<reference evidence="11" key="1">
    <citation type="journal article" date="2020" name="Stud. Mycol.">
        <title>101 Dothideomycetes genomes: a test case for predicting lifestyles and emergence of pathogens.</title>
        <authorList>
            <person name="Haridas S."/>
            <person name="Albert R."/>
            <person name="Binder M."/>
            <person name="Bloem J."/>
            <person name="Labutti K."/>
            <person name="Salamov A."/>
            <person name="Andreopoulos B."/>
            <person name="Baker S."/>
            <person name="Barry K."/>
            <person name="Bills G."/>
            <person name="Bluhm B."/>
            <person name="Cannon C."/>
            <person name="Castanera R."/>
            <person name="Culley D."/>
            <person name="Daum C."/>
            <person name="Ezra D."/>
            <person name="Gonzalez J."/>
            <person name="Henrissat B."/>
            <person name="Kuo A."/>
            <person name="Liang C."/>
            <person name="Lipzen A."/>
            <person name="Lutzoni F."/>
            <person name="Magnuson J."/>
            <person name="Mondo S."/>
            <person name="Nolan M."/>
            <person name="Ohm R."/>
            <person name="Pangilinan J."/>
            <person name="Park H.-J."/>
            <person name="Ramirez L."/>
            <person name="Alfaro M."/>
            <person name="Sun H."/>
            <person name="Tritt A."/>
            <person name="Yoshinaga Y."/>
            <person name="Zwiers L.-H."/>
            <person name="Turgeon B."/>
            <person name="Goodwin S."/>
            <person name="Spatafora J."/>
            <person name="Crous P."/>
            <person name="Grigoriev I."/>
        </authorList>
    </citation>
    <scope>NUCLEOTIDE SEQUENCE</scope>
    <source>
        <strain evidence="11">HMLAC05119</strain>
    </source>
</reference>
<dbReference type="InterPro" id="IPR013083">
    <property type="entry name" value="Znf_RING/FYVE/PHD"/>
</dbReference>
<dbReference type="PANTHER" id="PTHR48225:SF7">
    <property type="entry name" value="MEIOSIS-SPECIFIC PROTEIN HOP1"/>
    <property type="match status" value="1"/>
</dbReference>
<evidence type="ECO:0000256" key="6">
    <source>
        <dbReference type="ARBA" id="ARBA00022833"/>
    </source>
</evidence>
<evidence type="ECO:0000256" key="5">
    <source>
        <dbReference type="ARBA" id="ARBA00022771"/>
    </source>
</evidence>
<dbReference type="GO" id="GO:0008270">
    <property type="term" value="F:zinc ion binding"/>
    <property type="evidence" value="ECO:0007669"/>
    <property type="project" value="UniProtKB-KW"/>
</dbReference>
<keyword evidence="5" id="KW-0863">Zinc-finger</keyword>
<dbReference type="InterPro" id="IPR001965">
    <property type="entry name" value="Znf_PHD"/>
</dbReference>
<keyword evidence="6" id="KW-0862">Zinc</keyword>
<evidence type="ECO:0000259" key="10">
    <source>
        <dbReference type="PROSITE" id="PS50815"/>
    </source>
</evidence>
<dbReference type="PANTHER" id="PTHR48225">
    <property type="entry name" value="HORMA DOMAIN-CONTAINING PROTEIN 1"/>
    <property type="match status" value="1"/>
</dbReference>
<keyword evidence="12" id="KW-1185">Reference proteome</keyword>
<dbReference type="InterPro" id="IPR011011">
    <property type="entry name" value="Znf_FYVE_PHD"/>
</dbReference>
<dbReference type="Pfam" id="PF02301">
    <property type="entry name" value="HORMA"/>
    <property type="match status" value="1"/>
</dbReference>
<feature type="compositionally biased region" description="Polar residues" evidence="9">
    <location>
        <begin position="405"/>
        <end position="419"/>
    </location>
</feature>
<evidence type="ECO:0000256" key="9">
    <source>
        <dbReference type="SAM" id="MobiDB-lite"/>
    </source>
</evidence>
<dbReference type="PROSITE" id="PS50815">
    <property type="entry name" value="HORMA"/>
    <property type="match status" value="1"/>
</dbReference>
<dbReference type="EMBL" id="ML979146">
    <property type="protein sequence ID" value="KAF1911211.1"/>
    <property type="molecule type" value="Genomic_DNA"/>
</dbReference>
<dbReference type="GO" id="GO:0005634">
    <property type="term" value="C:nucleus"/>
    <property type="evidence" value="ECO:0007669"/>
    <property type="project" value="UniProtKB-SubCell"/>
</dbReference>
<feature type="region of interest" description="Disordered" evidence="9">
    <location>
        <begin position="290"/>
        <end position="391"/>
    </location>
</feature>
<dbReference type="InterPro" id="IPR051294">
    <property type="entry name" value="HORMA_MeioticProgression"/>
</dbReference>
<dbReference type="OrthoDB" id="1928087at2759"/>
<dbReference type="SMART" id="SM00249">
    <property type="entry name" value="PHD"/>
    <property type="match status" value="1"/>
</dbReference>
<dbReference type="GO" id="GO:0007130">
    <property type="term" value="P:synaptonemal complex assembly"/>
    <property type="evidence" value="ECO:0007669"/>
    <property type="project" value="TreeGrafter"/>
</dbReference>
<dbReference type="SUPFAM" id="SSF56019">
    <property type="entry name" value="The spindle assembly checkpoint protein mad2"/>
    <property type="match status" value="1"/>
</dbReference>
<feature type="domain" description="HORMA" evidence="10">
    <location>
        <begin position="50"/>
        <end position="282"/>
    </location>
</feature>
<keyword evidence="3" id="KW-0158">Chromosome</keyword>
<dbReference type="InterPro" id="IPR036570">
    <property type="entry name" value="HORMA_dom_sf"/>
</dbReference>
<dbReference type="AlphaFoldDB" id="A0A6A5Q5E9"/>
<feature type="region of interest" description="Disordered" evidence="9">
    <location>
        <begin position="1"/>
        <end position="27"/>
    </location>
</feature>
<sequence length="673" mass="73422">MVPQTVSKSRQKSSRDRTSRRPVAGAAPATAQLQAQTQATPAVSQNVTVETSVQLVQTLTQACVSSLAKLRHMFNEDNYESRRVNVSDAVTSGAAKASDDVEKAPILLQFSTLKRGVTSRADLLLDWVEKGAGEAIEKGCLKCLRFAIYEDEARPDDRLEEWVLSFNYHTDVATGHRVVSSMSLAEKIQDKSITVSQARRALGRFIADLAHVCTECLPELPATVRLIVELDMNDHRPSDYCPAGFGGYVAGAPRFADTEDWECQSRSVTRMNAGFHDVKLKVNYLAARHDDAPSAVPPGLPCTKTLSREGDSEVGLTSSAPASFRSGEQPDGEGASRVSQALSKHATEDASMDANAGTSSVTSAHGRRKQPTRSSSLANAPSAPPRRASDDLRVREQIGRMLPPASSNTKLPDTQSNDVDSPVQETVVEGQLVFLSSKVEELVSNHFPKPPPNGKPNVVRAGQSTEEVITIRCDCGSQDIEGSMVGCQFCDRYQHMHCLGYHAANEGRVPSPHICPRCLLTGESTHNLNAMGEMALCRRTIFWLQTNGFENIRELAKKLALKEAVCSRIVKRLKQEGALTTSGHLYTSSEGRATMLKAFFDPAKGISHHLETSSQMREQHVRQLDDAKSKRKRGHEDTGHMAGPRAKVYDSSFRPSAGICTGDYSTPKAARRR</sequence>
<evidence type="ECO:0000313" key="12">
    <source>
        <dbReference type="Proteomes" id="UP000800096"/>
    </source>
</evidence>
<evidence type="ECO:0000313" key="11">
    <source>
        <dbReference type="EMBL" id="KAF1911211.1"/>
    </source>
</evidence>
<protein>
    <submittedName>
        <fullName evidence="11">HORMA domain-containing protein</fullName>
    </submittedName>
</protein>
<dbReference type="GO" id="GO:0005694">
    <property type="term" value="C:chromosome"/>
    <property type="evidence" value="ECO:0007669"/>
    <property type="project" value="UniProtKB-SubCell"/>
</dbReference>
<feature type="region of interest" description="Disordered" evidence="9">
    <location>
        <begin position="401"/>
        <end position="420"/>
    </location>
</feature>
<feature type="compositionally biased region" description="Basic and acidic residues" evidence="9">
    <location>
        <begin position="617"/>
        <end position="639"/>
    </location>
</feature>
<dbReference type="Gene3D" id="3.30.900.10">
    <property type="entry name" value="HORMA domain"/>
    <property type="match status" value="1"/>
</dbReference>
<feature type="region of interest" description="Disordered" evidence="9">
    <location>
        <begin position="610"/>
        <end position="650"/>
    </location>
</feature>
<evidence type="ECO:0000256" key="1">
    <source>
        <dbReference type="ARBA" id="ARBA00004123"/>
    </source>
</evidence>
<evidence type="ECO:0000256" key="4">
    <source>
        <dbReference type="ARBA" id="ARBA00022723"/>
    </source>
</evidence>
<keyword evidence="8" id="KW-0469">Meiosis</keyword>
<dbReference type="SUPFAM" id="SSF57903">
    <property type="entry name" value="FYVE/PHD zinc finger"/>
    <property type="match status" value="1"/>
</dbReference>
<comment type="subcellular location">
    <subcellularLocation>
        <location evidence="2">Chromosome</location>
    </subcellularLocation>
    <subcellularLocation>
        <location evidence="1">Nucleus</location>
    </subcellularLocation>
</comment>
<dbReference type="GO" id="GO:0051598">
    <property type="term" value="P:meiotic recombination checkpoint signaling"/>
    <property type="evidence" value="ECO:0007669"/>
    <property type="project" value="TreeGrafter"/>
</dbReference>
<accession>A0A6A5Q5E9</accession>
<name>A0A6A5Q5E9_AMPQU</name>
<dbReference type="Proteomes" id="UP000800096">
    <property type="component" value="Unassembled WGS sequence"/>
</dbReference>
<keyword evidence="4" id="KW-0479">Metal-binding</keyword>
<proteinExistence type="predicted"/>
<evidence type="ECO:0000256" key="8">
    <source>
        <dbReference type="ARBA" id="ARBA00023254"/>
    </source>
</evidence>